<gene>
    <name evidence="4" type="ORF">DLJ61_22600</name>
</gene>
<feature type="region of interest" description="Disordered" evidence="1">
    <location>
        <begin position="1"/>
        <end position="29"/>
    </location>
</feature>
<name>A0AAD0NX71_9ACTN</name>
<dbReference type="InterPro" id="IPR003848">
    <property type="entry name" value="DUF218"/>
</dbReference>
<feature type="compositionally biased region" description="Basic and acidic residues" evidence="1">
    <location>
        <begin position="1"/>
        <end position="10"/>
    </location>
</feature>
<dbReference type="Proteomes" id="UP000247118">
    <property type="component" value="Chromosome"/>
</dbReference>
<evidence type="ECO:0000313" key="5">
    <source>
        <dbReference type="Proteomes" id="UP000247118"/>
    </source>
</evidence>
<dbReference type="CDD" id="cd06259">
    <property type="entry name" value="YdcF-like"/>
    <property type="match status" value="1"/>
</dbReference>
<dbReference type="EMBL" id="CP029604">
    <property type="protein sequence ID" value="AWO85941.1"/>
    <property type="molecule type" value="Genomic_DNA"/>
</dbReference>
<dbReference type="InterPro" id="IPR051599">
    <property type="entry name" value="Cell_Envelope_Assoc"/>
</dbReference>
<keyword evidence="2" id="KW-0472">Membrane</keyword>
<feature type="domain" description="DUF218" evidence="3">
    <location>
        <begin position="82"/>
        <end position="200"/>
    </location>
</feature>
<dbReference type="AlphaFoldDB" id="A0AAD0NX71"/>
<sequence>MRAQAERDRGLLSITGRPPGRGSNGHVGSRSPYVVGVRSGARLVVPVLLVLVELWITLAVTWMYFSSVGRIDDATAPARRPALLVLGSLVYDDGSPGDYVRGRLDTALELYRSGGVGRIINSGNGSEEAGNEPAVMRSYLEERGVDPRAIVDDPSGLDTAASCRRAREVFGVDEVVIVTQGFHLRRAIALCRDQGVDARGVAARCDCPAWTLARNHVRETVFAGPRAVLTAVG</sequence>
<reference evidence="4 5" key="1">
    <citation type="submission" date="2018-05" db="EMBL/GenBank/DDBJ databases">
        <title>Complete genome sequence of Gordonia terrae NRRL B-16283.</title>
        <authorList>
            <person name="Garlena R.A."/>
            <person name="Russell D.A."/>
            <person name="Hatfull G.F."/>
        </authorList>
    </citation>
    <scope>NUCLEOTIDE SEQUENCE [LARGE SCALE GENOMIC DNA]</scope>
    <source>
        <strain evidence="4 5">NRRL B-16283</strain>
    </source>
</reference>
<accession>A0AAD0NX71</accession>
<keyword evidence="2" id="KW-1133">Transmembrane helix</keyword>
<evidence type="ECO:0000256" key="1">
    <source>
        <dbReference type="SAM" id="MobiDB-lite"/>
    </source>
</evidence>
<feature type="transmembrane region" description="Helical" evidence="2">
    <location>
        <begin position="43"/>
        <end position="65"/>
    </location>
</feature>
<evidence type="ECO:0000259" key="3">
    <source>
        <dbReference type="Pfam" id="PF02698"/>
    </source>
</evidence>
<dbReference type="PANTHER" id="PTHR30336:SF20">
    <property type="entry name" value="DUF218 DOMAIN-CONTAINING PROTEIN"/>
    <property type="match status" value="1"/>
</dbReference>
<evidence type="ECO:0000313" key="4">
    <source>
        <dbReference type="EMBL" id="AWO85941.1"/>
    </source>
</evidence>
<proteinExistence type="predicted"/>
<keyword evidence="2" id="KW-0812">Transmembrane</keyword>
<dbReference type="GO" id="GO:0005886">
    <property type="term" value="C:plasma membrane"/>
    <property type="evidence" value="ECO:0007669"/>
    <property type="project" value="TreeGrafter"/>
</dbReference>
<organism evidence="4 5">
    <name type="scientific">Gordonia terrae</name>
    <dbReference type="NCBI Taxonomy" id="2055"/>
    <lineage>
        <taxon>Bacteria</taxon>
        <taxon>Bacillati</taxon>
        <taxon>Actinomycetota</taxon>
        <taxon>Actinomycetes</taxon>
        <taxon>Mycobacteriales</taxon>
        <taxon>Gordoniaceae</taxon>
        <taxon>Gordonia</taxon>
    </lineage>
</organism>
<dbReference type="Pfam" id="PF02698">
    <property type="entry name" value="DUF218"/>
    <property type="match status" value="1"/>
</dbReference>
<dbReference type="PANTHER" id="PTHR30336">
    <property type="entry name" value="INNER MEMBRANE PROTEIN, PROBABLE PERMEASE"/>
    <property type="match status" value="1"/>
</dbReference>
<protein>
    <recommendedName>
        <fullName evidence="3">DUF218 domain-containing protein</fullName>
    </recommendedName>
</protein>
<evidence type="ECO:0000256" key="2">
    <source>
        <dbReference type="SAM" id="Phobius"/>
    </source>
</evidence>